<evidence type="ECO:0000256" key="3">
    <source>
        <dbReference type="ARBA" id="ARBA00022969"/>
    </source>
</evidence>
<dbReference type="GO" id="GO:0030436">
    <property type="term" value="P:asexual sporulation"/>
    <property type="evidence" value="ECO:0007669"/>
    <property type="project" value="UniProtKB-UniRule"/>
</dbReference>
<comment type="similarity">
    <text evidence="2 4">Belongs to the SspH family.</text>
</comment>
<dbReference type="AlphaFoldDB" id="A0A544TVC2"/>
<dbReference type="OrthoDB" id="1683648at2"/>
<evidence type="ECO:0000313" key="5">
    <source>
        <dbReference type="EMBL" id="TQR21397.1"/>
    </source>
</evidence>
<dbReference type="NCBIfam" id="NF002867">
    <property type="entry name" value="PRK03174.1"/>
    <property type="match status" value="1"/>
</dbReference>
<name>A0A544TVC2_9BACI</name>
<dbReference type="EMBL" id="VDGI01000001">
    <property type="protein sequence ID" value="TQR21397.1"/>
    <property type="molecule type" value="Genomic_DNA"/>
</dbReference>
<accession>A0A544TVC2</accession>
<comment type="induction">
    <text evidence="4">Expressed only in the forespore compartment of sporulating cells.</text>
</comment>
<dbReference type="NCBIfam" id="TIGR02861">
    <property type="entry name" value="SASP_H"/>
    <property type="match status" value="1"/>
</dbReference>
<keyword evidence="6" id="KW-1185">Reference proteome</keyword>
<keyword evidence="3 4" id="KW-0749">Sporulation</keyword>
<evidence type="ECO:0000256" key="4">
    <source>
        <dbReference type="HAMAP-Rule" id="MF_00667"/>
    </source>
</evidence>
<evidence type="ECO:0000256" key="1">
    <source>
        <dbReference type="ARBA" id="ARBA00004288"/>
    </source>
</evidence>
<protein>
    <recommendedName>
        <fullName evidence="4">Small, acid-soluble spore protein H</fullName>
        <shortName evidence="4">SASP H</shortName>
    </recommendedName>
</protein>
<dbReference type="Pfam" id="PF08141">
    <property type="entry name" value="SspH"/>
    <property type="match status" value="1"/>
</dbReference>
<comment type="subcellular location">
    <subcellularLocation>
        <location evidence="1 4">Spore core</location>
    </subcellularLocation>
</comment>
<evidence type="ECO:0000313" key="6">
    <source>
        <dbReference type="Proteomes" id="UP000316626"/>
    </source>
</evidence>
<evidence type="ECO:0000256" key="2">
    <source>
        <dbReference type="ARBA" id="ARBA00006573"/>
    </source>
</evidence>
<dbReference type="InterPro" id="IPR012610">
    <property type="entry name" value="SASP_SspH"/>
</dbReference>
<gene>
    <name evidence="4" type="primary">sspH</name>
    <name evidence="5" type="ORF">FG384_00035</name>
</gene>
<dbReference type="Proteomes" id="UP000316626">
    <property type="component" value="Unassembled WGS sequence"/>
</dbReference>
<reference evidence="5 6" key="1">
    <citation type="submission" date="2019-06" db="EMBL/GenBank/DDBJ databases">
        <title>Psychrobacillus vulpis sp. nov., a new species isolated from feces of a red fox that inhabits in The Tablas de Daimiel Natural Park, Albacete, Spain.</title>
        <authorList>
            <person name="Rodriguez M."/>
            <person name="Reina J.C."/>
            <person name="Bejar V."/>
            <person name="Llamas I."/>
        </authorList>
    </citation>
    <scope>NUCLEOTIDE SEQUENCE [LARGE SCALE GENOMIC DNA]</scope>
    <source>
        <strain evidence="5 6">Z8</strain>
    </source>
</reference>
<dbReference type="HAMAP" id="MF_00667">
    <property type="entry name" value="SspH"/>
    <property type="match status" value="1"/>
</dbReference>
<dbReference type="RefSeq" id="WP_142640525.1">
    <property type="nucleotide sequence ID" value="NZ_VDGI01000001.1"/>
</dbReference>
<organism evidence="5 6">
    <name type="scientific">Psychrobacillus vulpis</name>
    <dbReference type="NCBI Taxonomy" id="2325572"/>
    <lineage>
        <taxon>Bacteria</taxon>
        <taxon>Bacillati</taxon>
        <taxon>Bacillota</taxon>
        <taxon>Bacilli</taxon>
        <taxon>Bacillales</taxon>
        <taxon>Bacillaceae</taxon>
        <taxon>Psychrobacillus</taxon>
    </lineage>
</organism>
<sequence>MDAQRAQEVSISPVMINVTYNGENIYIEHVDRQSGTATIHFLKEPNEKQSVSITSLVEQ</sequence>
<dbReference type="GO" id="GO:0030435">
    <property type="term" value="P:sporulation resulting in formation of a cellular spore"/>
    <property type="evidence" value="ECO:0007669"/>
    <property type="project" value="UniProtKB-KW"/>
</dbReference>
<proteinExistence type="evidence at transcript level"/>
<dbReference type="GO" id="GO:0042601">
    <property type="term" value="C:endospore-forming forespore"/>
    <property type="evidence" value="ECO:0007669"/>
    <property type="project" value="InterPro"/>
</dbReference>
<comment type="caution">
    <text evidence="5">The sequence shown here is derived from an EMBL/GenBank/DDBJ whole genome shotgun (WGS) entry which is preliminary data.</text>
</comment>